<evidence type="ECO:0000256" key="4">
    <source>
        <dbReference type="SAM" id="MobiDB-lite"/>
    </source>
</evidence>
<sequence>MDRVSSKLVTDFDGHKKLVTYNAIRGKVVIQTVQEEEEYMEHLGTIIQRDYFPDLASIREGPVTRSNPNSAPSSTRSTNKSSKVDTHNPEQVDPTSFSLDKYLANNTTEDDASFAELIEETEKKHRIGLSSFFPSIQAAASSPNSDESKPLGLPGGSHVHVGPRLSLTGSNAVHFNPDGVAHTQDEFLDHLANDRRIVPSNTRFKRPLPPAIDKRSLAKQLVLHRLGHIGLDGKESQSALSTPQAAGFKFLDASPSPAPSALGASPFMTWGELDATPSRLDDGALTPIVASGAPAFRIPSPSKREQLAHQLADKAGRQRVRDRNEAVRRVHSGVSSPATRSLLSPAARRLLASSSSILHSGGGSRPGTGSSHTCFANSPLTKSHTPRRLPSDLGVVRRPTSGRSTSVCPSPASKTAAEGTNYRDQKIKTKSGKTSVETTEVTQGLNESITDNLLNLRTPHH</sequence>
<evidence type="ECO:0000256" key="2">
    <source>
        <dbReference type="ARBA" id="ARBA00009072"/>
    </source>
</evidence>
<feature type="compositionally biased region" description="Polar residues" evidence="4">
    <location>
        <begin position="64"/>
        <end position="81"/>
    </location>
</feature>
<accession>A0A5J4NBC9</accession>
<dbReference type="EMBL" id="QNGE01004515">
    <property type="protein sequence ID" value="KAA3672822.1"/>
    <property type="molecule type" value="Genomic_DNA"/>
</dbReference>
<reference evidence="5 6" key="1">
    <citation type="journal article" date="2019" name="Gigascience">
        <title>Whole-genome sequence of the oriental lung fluke Paragonimus westermani.</title>
        <authorList>
            <person name="Oey H."/>
            <person name="Zakrzewski M."/>
            <person name="Narain K."/>
            <person name="Devi K.R."/>
            <person name="Agatsuma T."/>
            <person name="Nawaratna S."/>
            <person name="Gobert G.N."/>
            <person name="Jones M.K."/>
            <person name="Ragan M.A."/>
            <person name="McManus D.P."/>
            <person name="Krause L."/>
        </authorList>
    </citation>
    <scope>NUCLEOTIDE SEQUENCE [LARGE SCALE GENOMIC DNA]</scope>
    <source>
        <strain evidence="5 6">IND2009</strain>
    </source>
</reference>
<proteinExistence type="inferred from homology"/>
<dbReference type="PANTHER" id="PTHR12940:SF0">
    <property type="entry name" value="SPLICING FACTOR ESS-2 HOMOLOG"/>
    <property type="match status" value="1"/>
</dbReference>
<dbReference type="GO" id="GO:0071013">
    <property type="term" value="C:catalytic step 2 spliceosome"/>
    <property type="evidence" value="ECO:0007669"/>
    <property type="project" value="TreeGrafter"/>
</dbReference>
<comment type="similarity">
    <text evidence="2">Belongs to the ESS2 family.</text>
</comment>
<name>A0A5J4NBC9_9TREM</name>
<dbReference type="Pfam" id="PF09751">
    <property type="entry name" value="Es2"/>
    <property type="match status" value="1"/>
</dbReference>
<feature type="region of interest" description="Disordered" evidence="4">
    <location>
        <begin position="357"/>
        <end position="438"/>
    </location>
</feature>
<dbReference type="Proteomes" id="UP000324629">
    <property type="component" value="Unassembled WGS sequence"/>
</dbReference>
<evidence type="ECO:0000256" key="3">
    <source>
        <dbReference type="ARBA" id="ARBA00023242"/>
    </source>
</evidence>
<evidence type="ECO:0000313" key="6">
    <source>
        <dbReference type="Proteomes" id="UP000324629"/>
    </source>
</evidence>
<evidence type="ECO:0000313" key="5">
    <source>
        <dbReference type="EMBL" id="KAA3672822.1"/>
    </source>
</evidence>
<comment type="subcellular location">
    <subcellularLocation>
        <location evidence="1">Nucleus</location>
    </subcellularLocation>
</comment>
<dbReference type="PANTHER" id="PTHR12940">
    <property type="entry name" value="ES-2 PROTEIN - RELATED"/>
    <property type="match status" value="1"/>
</dbReference>
<comment type="caution">
    <text evidence="5">The sequence shown here is derived from an EMBL/GenBank/DDBJ whole genome shotgun (WGS) entry which is preliminary data.</text>
</comment>
<feature type="compositionally biased region" description="Polar residues" evidence="4">
    <location>
        <begin position="372"/>
        <end position="383"/>
    </location>
</feature>
<protein>
    <submittedName>
        <fullName evidence="5">Protein DGCR14</fullName>
    </submittedName>
</protein>
<dbReference type="InterPro" id="IPR019148">
    <property type="entry name" value="Nuclear_protein_DGCR14_ESS-2"/>
</dbReference>
<dbReference type="AlphaFoldDB" id="A0A5J4NBC9"/>
<gene>
    <name evidence="5" type="ORF">DEA37_0002762</name>
</gene>
<feature type="region of interest" description="Disordered" evidence="4">
    <location>
        <begin position="59"/>
        <end position="98"/>
    </location>
</feature>
<evidence type="ECO:0000256" key="1">
    <source>
        <dbReference type="ARBA" id="ARBA00004123"/>
    </source>
</evidence>
<organism evidence="5 6">
    <name type="scientific">Paragonimus westermani</name>
    <dbReference type="NCBI Taxonomy" id="34504"/>
    <lineage>
        <taxon>Eukaryota</taxon>
        <taxon>Metazoa</taxon>
        <taxon>Spiralia</taxon>
        <taxon>Lophotrochozoa</taxon>
        <taxon>Platyhelminthes</taxon>
        <taxon>Trematoda</taxon>
        <taxon>Digenea</taxon>
        <taxon>Plagiorchiida</taxon>
        <taxon>Troglotremata</taxon>
        <taxon>Troglotrematidae</taxon>
        <taxon>Paragonimus</taxon>
    </lineage>
</organism>
<keyword evidence="3" id="KW-0539">Nucleus</keyword>
<feature type="region of interest" description="Disordered" evidence="4">
    <location>
        <begin position="296"/>
        <end position="341"/>
    </location>
</feature>
<feature type="compositionally biased region" description="Basic and acidic residues" evidence="4">
    <location>
        <begin position="302"/>
        <end position="328"/>
    </location>
</feature>
<keyword evidence="6" id="KW-1185">Reference proteome</keyword>